<protein>
    <submittedName>
        <fullName evidence="2">Uncharacterized protein</fullName>
    </submittedName>
</protein>
<accession>A0AB74IF08</accession>
<feature type="transmembrane region" description="Helical" evidence="1">
    <location>
        <begin position="29"/>
        <end position="45"/>
    </location>
</feature>
<comment type="caution">
    <text evidence="2">The sequence shown here is derived from an EMBL/GenBank/DDBJ whole genome shotgun (WGS) entry which is preliminary data.</text>
</comment>
<keyword evidence="1" id="KW-1133">Transmembrane helix</keyword>
<dbReference type="Proteomes" id="UP000307517">
    <property type="component" value="Unassembled WGS sequence"/>
</dbReference>
<evidence type="ECO:0000256" key="1">
    <source>
        <dbReference type="SAM" id="Phobius"/>
    </source>
</evidence>
<reference evidence="2 3" key="1">
    <citation type="submission" date="2019-04" db="EMBL/GenBank/DDBJ databases">
        <title>Genome Announcement to Ensure Probiotic Safety of Lactobacillus rhamnosus UBLR-58.</title>
        <authorList>
            <person name="Sulthana A."/>
            <person name="Lakshmi S.G."/>
            <person name="Madempudi R.S."/>
        </authorList>
    </citation>
    <scope>NUCLEOTIDE SEQUENCE [LARGE SCALE GENOMIC DNA]</scope>
    <source>
        <strain evidence="2 3">UBLR-58</strain>
    </source>
</reference>
<dbReference type="AlphaFoldDB" id="A0AB74IF08"/>
<evidence type="ECO:0000313" key="2">
    <source>
        <dbReference type="EMBL" id="THC80960.1"/>
    </source>
</evidence>
<keyword evidence="1" id="KW-0812">Transmembrane</keyword>
<dbReference type="EMBL" id="SSHM01000001">
    <property type="protein sequence ID" value="THC80960.1"/>
    <property type="molecule type" value="Genomic_DNA"/>
</dbReference>
<name>A0AB74IF08_LACRH</name>
<organism evidence="2 3">
    <name type="scientific">Lacticaseibacillus rhamnosus</name>
    <name type="common">Lactobacillus rhamnosus</name>
    <dbReference type="NCBI Taxonomy" id="47715"/>
    <lineage>
        <taxon>Bacteria</taxon>
        <taxon>Bacillati</taxon>
        <taxon>Bacillota</taxon>
        <taxon>Bacilli</taxon>
        <taxon>Lactobacillales</taxon>
        <taxon>Lactobacillaceae</taxon>
        <taxon>Lacticaseibacillus</taxon>
    </lineage>
</organism>
<evidence type="ECO:0000313" key="3">
    <source>
        <dbReference type="Proteomes" id="UP000307517"/>
    </source>
</evidence>
<feature type="transmembrane region" description="Helical" evidence="1">
    <location>
        <begin position="7"/>
        <end position="23"/>
    </location>
</feature>
<gene>
    <name evidence="2" type="ORF">E6L36_11670</name>
</gene>
<sequence length="65" mass="7690">MKTSTDIWVAPYCCVYLLSSVYSITNNQLYLHISMALFISFFIKTRDKNSRKHRDYGLDESCSQW</sequence>
<proteinExistence type="predicted"/>
<keyword evidence="1" id="KW-0472">Membrane</keyword>